<dbReference type="EMBL" id="JAVDRP010000002">
    <property type="protein sequence ID" value="MDR6407613.1"/>
    <property type="molecule type" value="Genomic_DNA"/>
</dbReference>
<comment type="caution">
    <text evidence="2">The sequence shown here is derived from an EMBL/GenBank/DDBJ whole genome shotgun (WGS) entry which is preliminary data.</text>
</comment>
<evidence type="ECO:0000259" key="1">
    <source>
        <dbReference type="Pfam" id="PF13480"/>
    </source>
</evidence>
<accession>A0ABU1LLL9</accession>
<dbReference type="InterPro" id="IPR038740">
    <property type="entry name" value="BioF2-like_GNAT_dom"/>
</dbReference>
<gene>
    <name evidence="2" type="ORF">J2804_001001</name>
</gene>
<dbReference type="InterPro" id="IPR016181">
    <property type="entry name" value="Acyl_CoA_acyltransferase"/>
</dbReference>
<keyword evidence="3" id="KW-1185">Reference proteome</keyword>
<dbReference type="Pfam" id="PF13480">
    <property type="entry name" value="Acetyltransf_6"/>
    <property type="match status" value="1"/>
</dbReference>
<dbReference type="RefSeq" id="WP_310118917.1">
    <property type="nucleotide sequence ID" value="NZ_JAVDQV010000002.1"/>
</dbReference>
<dbReference type="Gene3D" id="3.40.630.30">
    <property type="match status" value="1"/>
</dbReference>
<dbReference type="Proteomes" id="UP001264340">
    <property type="component" value="Unassembled WGS sequence"/>
</dbReference>
<evidence type="ECO:0000313" key="3">
    <source>
        <dbReference type="Proteomes" id="UP001264340"/>
    </source>
</evidence>
<dbReference type="SUPFAM" id="SSF55729">
    <property type="entry name" value="Acyl-CoA N-acyltransferases (Nat)"/>
    <property type="match status" value="1"/>
</dbReference>
<name>A0ABU1LLL9_9BURK</name>
<sequence>MNEASAAVSIFKPVICKRSSRLNPYVAACDSYAGTVNMVNEDVSVKLMPAPRIELDRMRTDVSNASTTVIHAARAGLNERSIFHEPWWLDIATGGNWKLASVHERGQLIAEMPYTVTRKGIWRLSTLPPLTRTLGPVIPAAKGTSDDDWRHCFGATQALVEQLPECALFHQRFDPHVSDAMGFALLGFEVAVSYTMRIEPGRAEPEVWAGLRPNTRNLIRRAGEQHTVRQITDANLFVSFYDANLTRRNRDNVYGTHVMRQLVDAFISRGSGMVLGAYQADGSLCSAIAVIWDKHTMYYLLSSRKEEAHGGVIGLLLWNAMRNAREKNLTFDFDGISNVGILKFLSGFGGTLVPRLEVTRASADYAAMRSILHLGRCVSRSMRQRVRQLKRGG</sequence>
<reference evidence="2 3" key="1">
    <citation type="submission" date="2023-07" db="EMBL/GenBank/DDBJ databases">
        <title>Sorghum-associated microbial communities from plants grown in Nebraska, USA.</title>
        <authorList>
            <person name="Schachtman D."/>
        </authorList>
    </citation>
    <scope>NUCLEOTIDE SEQUENCE [LARGE SCALE GENOMIC DNA]</scope>
    <source>
        <strain evidence="2 3">DS1316</strain>
    </source>
</reference>
<evidence type="ECO:0000313" key="2">
    <source>
        <dbReference type="EMBL" id="MDR6407613.1"/>
    </source>
</evidence>
<protein>
    <recommendedName>
        <fullName evidence="1">BioF2-like acetyltransferase domain-containing protein</fullName>
    </recommendedName>
</protein>
<feature type="domain" description="BioF2-like acetyltransferase" evidence="1">
    <location>
        <begin position="212"/>
        <end position="333"/>
    </location>
</feature>
<organism evidence="2 3">
    <name type="scientific">Paraburkholderia terricola</name>
    <dbReference type="NCBI Taxonomy" id="169427"/>
    <lineage>
        <taxon>Bacteria</taxon>
        <taxon>Pseudomonadati</taxon>
        <taxon>Pseudomonadota</taxon>
        <taxon>Betaproteobacteria</taxon>
        <taxon>Burkholderiales</taxon>
        <taxon>Burkholderiaceae</taxon>
        <taxon>Paraburkholderia</taxon>
    </lineage>
</organism>
<proteinExistence type="predicted"/>